<keyword evidence="2" id="KW-0229">DNA integration</keyword>
<evidence type="ECO:0000256" key="4">
    <source>
        <dbReference type="ARBA" id="ARBA00023172"/>
    </source>
</evidence>
<dbReference type="InterPro" id="IPR011010">
    <property type="entry name" value="DNA_brk_join_enz"/>
</dbReference>
<keyword evidence="9" id="KW-1185">Reference proteome</keyword>
<sequence length="306" mass="35356">MRTSIAFFHFGGESFLEIVEFEQWLFTEGKADKTIESYVSDIKGFQSYLQDKLKDAPVLSRFSFVKYKERLMKEGYAVSTINKKINSLKVYNDFLRTKGVISESFIQLKRDRIKIAAGSEDDVAALSEEQVEQLLFYVENRSKVSARNKLIIYLLLYTGVRVSELVGIKIADVDFLTSQLTVIGKGGKRREIGLRQDVLQLIKDYMNEERSESNFRHSDYLLVSQRAEKMHRDAVRDWLAKISKELGFKLHPHLFRHTFCTRLLKKGVDLTTVSKLAGYPSLNMTARFYVQTIKRTLAQSQGSFDR</sequence>
<dbReference type="InterPro" id="IPR004107">
    <property type="entry name" value="Integrase_SAM-like_N"/>
</dbReference>
<accession>A0A0F5I7S7</accession>
<dbReference type="OrthoDB" id="184666at2"/>
<keyword evidence="4" id="KW-0233">DNA recombination</keyword>
<dbReference type="InterPro" id="IPR050090">
    <property type="entry name" value="Tyrosine_recombinase_XerCD"/>
</dbReference>
<comment type="similarity">
    <text evidence="1">Belongs to the 'phage' integrase family.</text>
</comment>
<evidence type="ECO:0000256" key="2">
    <source>
        <dbReference type="ARBA" id="ARBA00022908"/>
    </source>
</evidence>
<name>A0A0F5I7S7_BACTR</name>
<keyword evidence="3 5" id="KW-0238">DNA-binding</keyword>
<dbReference type="GO" id="GO:0006310">
    <property type="term" value="P:DNA recombination"/>
    <property type="evidence" value="ECO:0007669"/>
    <property type="project" value="UniProtKB-KW"/>
</dbReference>
<dbReference type="GO" id="GO:0003677">
    <property type="term" value="F:DNA binding"/>
    <property type="evidence" value="ECO:0007669"/>
    <property type="project" value="UniProtKB-UniRule"/>
</dbReference>
<protein>
    <submittedName>
        <fullName evidence="8">Site-specific recombinase XerD</fullName>
    </submittedName>
</protein>
<evidence type="ECO:0000256" key="3">
    <source>
        <dbReference type="ARBA" id="ARBA00023125"/>
    </source>
</evidence>
<evidence type="ECO:0000259" key="6">
    <source>
        <dbReference type="PROSITE" id="PS51898"/>
    </source>
</evidence>
<dbReference type="PROSITE" id="PS51898">
    <property type="entry name" value="TYR_RECOMBINASE"/>
    <property type="match status" value="1"/>
</dbReference>
<gene>
    <name evidence="8" type="ORF">QY95_00825</name>
</gene>
<evidence type="ECO:0000256" key="1">
    <source>
        <dbReference type="ARBA" id="ARBA00008857"/>
    </source>
</evidence>
<evidence type="ECO:0000256" key="5">
    <source>
        <dbReference type="PROSITE-ProRule" id="PRU01248"/>
    </source>
</evidence>
<dbReference type="Gene3D" id="1.10.150.130">
    <property type="match status" value="1"/>
</dbReference>
<dbReference type="Gene3D" id="1.10.443.10">
    <property type="entry name" value="Intergrase catalytic core"/>
    <property type="match status" value="1"/>
</dbReference>
<proteinExistence type="inferred from homology"/>
<dbReference type="STRING" id="1221996.QY95_00825"/>
<dbReference type="SUPFAM" id="SSF56349">
    <property type="entry name" value="DNA breaking-rejoining enzymes"/>
    <property type="match status" value="1"/>
</dbReference>
<dbReference type="GO" id="GO:0015074">
    <property type="term" value="P:DNA integration"/>
    <property type="evidence" value="ECO:0007669"/>
    <property type="project" value="UniProtKB-KW"/>
</dbReference>
<dbReference type="PANTHER" id="PTHR30349:SF41">
    <property type="entry name" value="INTEGRASE_RECOMBINASE PROTEIN MJ0367-RELATED"/>
    <property type="match status" value="1"/>
</dbReference>
<dbReference type="CDD" id="cd00397">
    <property type="entry name" value="DNA_BRE_C"/>
    <property type="match status" value="1"/>
</dbReference>
<dbReference type="PROSITE" id="PS51900">
    <property type="entry name" value="CB"/>
    <property type="match status" value="1"/>
</dbReference>
<organism evidence="8 9">
    <name type="scientific">Bacillus thermotolerans</name>
    <name type="common">Quasibacillus thermotolerans</name>
    <dbReference type="NCBI Taxonomy" id="1221996"/>
    <lineage>
        <taxon>Bacteria</taxon>
        <taxon>Bacillati</taxon>
        <taxon>Bacillota</taxon>
        <taxon>Bacilli</taxon>
        <taxon>Bacillales</taxon>
        <taxon>Bacillaceae</taxon>
        <taxon>Bacillus</taxon>
    </lineage>
</organism>
<evidence type="ECO:0000259" key="7">
    <source>
        <dbReference type="PROSITE" id="PS51900"/>
    </source>
</evidence>
<dbReference type="PANTHER" id="PTHR30349">
    <property type="entry name" value="PHAGE INTEGRASE-RELATED"/>
    <property type="match status" value="1"/>
</dbReference>
<feature type="domain" description="Core-binding (CB)" evidence="7">
    <location>
        <begin position="6"/>
        <end position="96"/>
    </location>
</feature>
<dbReference type="InterPro" id="IPR013762">
    <property type="entry name" value="Integrase-like_cat_sf"/>
</dbReference>
<dbReference type="InterPro" id="IPR010998">
    <property type="entry name" value="Integrase_recombinase_N"/>
</dbReference>
<reference evidence="8" key="1">
    <citation type="submission" date="2015-02" db="EMBL/GenBank/DDBJ databases">
        <title>Genome Assembly of Bacillaceae bacterium MTCC 8252.</title>
        <authorList>
            <person name="Verma A."/>
            <person name="Khatri I."/>
            <person name="Mual P."/>
            <person name="Subramanian S."/>
            <person name="Krishnamurthi S."/>
        </authorList>
    </citation>
    <scope>NUCLEOTIDE SEQUENCE [LARGE SCALE GENOMIC DNA]</scope>
    <source>
        <strain evidence="8">MTCC 8252</strain>
    </source>
</reference>
<evidence type="ECO:0000313" key="8">
    <source>
        <dbReference type="EMBL" id="KKB41345.1"/>
    </source>
</evidence>
<dbReference type="Pfam" id="PF02899">
    <property type="entry name" value="Phage_int_SAM_1"/>
    <property type="match status" value="1"/>
</dbReference>
<feature type="domain" description="Tyr recombinase" evidence="6">
    <location>
        <begin position="121"/>
        <end position="302"/>
    </location>
</feature>
<dbReference type="InterPro" id="IPR002104">
    <property type="entry name" value="Integrase_catalytic"/>
</dbReference>
<evidence type="ECO:0000313" key="9">
    <source>
        <dbReference type="Proteomes" id="UP000031563"/>
    </source>
</evidence>
<dbReference type="Proteomes" id="UP000031563">
    <property type="component" value="Unassembled WGS sequence"/>
</dbReference>
<comment type="caution">
    <text evidence="8">The sequence shown here is derived from an EMBL/GenBank/DDBJ whole genome shotgun (WGS) entry which is preliminary data.</text>
</comment>
<dbReference type="Pfam" id="PF00589">
    <property type="entry name" value="Phage_integrase"/>
    <property type="match status" value="1"/>
</dbReference>
<dbReference type="EMBL" id="JWIR02000023">
    <property type="protein sequence ID" value="KKB41345.1"/>
    <property type="molecule type" value="Genomic_DNA"/>
</dbReference>
<dbReference type="InterPro" id="IPR044068">
    <property type="entry name" value="CB"/>
</dbReference>
<dbReference type="AlphaFoldDB" id="A0A0F5I7S7"/>